<feature type="compositionally biased region" description="Basic and acidic residues" evidence="1">
    <location>
        <begin position="38"/>
        <end position="67"/>
    </location>
</feature>
<protein>
    <submittedName>
        <fullName evidence="2">Uncharacterized protein</fullName>
    </submittedName>
</protein>
<comment type="caution">
    <text evidence="2">The sequence shown here is derived from an EMBL/GenBank/DDBJ whole genome shotgun (WGS) entry which is preliminary data.</text>
</comment>
<reference evidence="2 3" key="1">
    <citation type="journal article" date="2019" name="Commun. Biol.">
        <title>The bagworm genome reveals a unique fibroin gene that provides high tensile strength.</title>
        <authorList>
            <person name="Kono N."/>
            <person name="Nakamura H."/>
            <person name="Ohtoshi R."/>
            <person name="Tomita M."/>
            <person name="Numata K."/>
            <person name="Arakawa K."/>
        </authorList>
    </citation>
    <scope>NUCLEOTIDE SEQUENCE [LARGE SCALE GENOMIC DNA]</scope>
</reference>
<evidence type="ECO:0000256" key="1">
    <source>
        <dbReference type="SAM" id="MobiDB-lite"/>
    </source>
</evidence>
<proteinExistence type="predicted"/>
<gene>
    <name evidence="2" type="ORF">EVAR_33164_1</name>
</gene>
<organism evidence="2 3">
    <name type="scientific">Eumeta variegata</name>
    <name type="common">Bagworm moth</name>
    <name type="synonym">Eumeta japonica</name>
    <dbReference type="NCBI Taxonomy" id="151549"/>
    <lineage>
        <taxon>Eukaryota</taxon>
        <taxon>Metazoa</taxon>
        <taxon>Ecdysozoa</taxon>
        <taxon>Arthropoda</taxon>
        <taxon>Hexapoda</taxon>
        <taxon>Insecta</taxon>
        <taxon>Pterygota</taxon>
        <taxon>Neoptera</taxon>
        <taxon>Endopterygota</taxon>
        <taxon>Lepidoptera</taxon>
        <taxon>Glossata</taxon>
        <taxon>Ditrysia</taxon>
        <taxon>Tineoidea</taxon>
        <taxon>Psychidae</taxon>
        <taxon>Oiketicinae</taxon>
        <taxon>Eumeta</taxon>
    </lineage>
</organism>
<dbReference type="OrthoDB" id="9986177at2759"/>
<evidence type="ECO:0000313" key="2">
    <source>
        <dbReference type="EMBL" id="GBP45060.1"/>
    </source>
</evidence>
<sequence length="77" mass="8803">MIGWREDSSGSEDHDAPHYPLDLRIAEARLQLEERLAQEAREAVRRSDRATTGDTRKSPAEERRTKEPVQFILGGDK</sequence>
<keyword evidence="3" id="KW-1185">Reference proteome</keyword>
<name>A0A4C1W2H8_EUMVA</name>
<dbReference type="AlphaFoldDB" id="A0A4C1W2H8"/>
<dbReference type="Proteomes" id="UP000299102">
    <property type="component" value="Unassembled WGS sequence"/>
</dbReference>
<accession>A0A4C1W2H8</accession>
<feature type="region of interest" description="Disordered" evidence="1">
    <location>
        <begin position="38"/>
        <end position="77"/>
    </location>
</feature>
<evidence type="ECO:0000313" key="3">
    <source>
        <dbReference type="Proteomes" id="UP000299102"/>
    </source>
</evidence>
<dbReference type="EMBL" id="BGZK01000464">
    <property type="protein sequence ID" value="GBP45060.1"/>
    <property type="molecule type" value="Genomic_DNA"/>
</dbReference>